<dbReference type="EMBL" id="LKAM01000005">
    <property type="protein sequence ID" value="KUM48534.1"/>
    <property type="molecule type" value="Genomic_DNA"/>
</dbReference>
<sequence>MANQYKIFPISRLENVEVDLAGVKTVADFEVIEILDYKDPYPTLLGIEWAFDNATIINFKKEFMLFEADGTRVIQPLYPYQGPWYTKPVNEAMEGDTIDQLYHFTTGR</sequence>
<accession>A0A101M075</accession>
<protein>
    <submittedName>
        <fullName evidence="1">Uncharacterized protein</fullName>
    </submittedName>
</protein>
<reference evidence="1" key="1">
    <citation type="journal article" date="2015" name="Genome Biol. Evol.">
        <title>Organellar Genomes of White Spruce (Picea glauca): Assembly and Annotation.</title>
        <authorList>
            <person name="Jackman S.D."/>
            <person name="Warren R.L."/>
            <person name="Gibb E.A."/>
            <person name="Vandervalk B.P."/>
            <person name="Mohamadi H."/>
            <person name="Chu J."/>
            <person name="Raymond A."/>
            <person name="Pleasance S."/>
            <person name="Coope R."/>
            <person name="Wildung M.R."/>
            <person name="Ritland C.E."/>
            <person name="Bousquet J."/>
            <person name="Jones S.J."/>
            <person name="Bohlmann J."/>
            <person name="Birol I."/>
        </authorList>
    </citation>
    <scope>NUCLEOTIDE SEQUENCE [LARGE SCALE GENOMIC DNA]</scope>
    <source>
        <tissue evidence="1">Flushing bud</tissue>
    </source>
</reference>
<geneLocation type="mitochondrion" evidence="1"/>
<organism evidence="1">
    <name type="scientific">Picea glauca</name>
    <name type="common">White spruce</name>
    <name type="synonym">Pinus glauca</name>
    <dbReference type="NCBI Taxonomy" id="3330"/>
    <lineage>
        <taxon>Eukaryota</taxon>
        <taxon>Viridiplantae</taxon>
        <taxon>Streptophyta</taxon>
        <taxon>Embryophyta</taxon>
        <taxon>Tracheophyta</taxon>
        <taxon>Spermatophyta</taxon>
        <taxon>Pinopsida</taxon>
        <taxon>Pinidae</taxon>
        <taxon>Conifers I</taxon>
        <taxon>Pinales</taxon>
        <taxon>Pinaceae</taxon>
        <taxon>Picea</taxon>
    </lineage>
</organism>
<dbReference type="AlphaFoldDB" id="A0A101M075"/>
<comment type="caution">
    <text evidence="1">The sequence shown here is derived from an EMBL/GenBank/DDBJ whole genome shotgun (WGS) entry which is preliminary data.</text>
</comment>
<proteinExistence type="predicted"/>
<keyword evidence="1" id="KW-0496">Mitochondrion</keyword>
<name>A0A101M075_PICGL</name>
<gene>
    <name evidence="1" type="ORF">ABT39_MTgene4549</name>
</gene>
<evidence type="ECO:0000313" key="1">
    <source>
        <dbReference type="EMBL" id="KUM48534.1"/>
    </source>
</evidence>